<dbReference type="Pfam" id="PF19602">
    <property type="entry name" value="DUF6107"/>
    <property type="match status" value="1"/>
</dbReference>
<dbReference type="InterPro" id="IPR046089">
    <property type="entry name" value="DUF6107"/>
</dbReference>
<gene>
    <name evidence="2" type="ORF">NTH_03398</name>
</gene>
<organism evidence="2 3">
    <name type="scientific">Nitratireductor thuwali</name>
    <dbReference type="NCBI Taxonomy" id="2267699"/>
    <lineage>
        <taxon>Bacteria</taxon>
        <taxon>Pseudomonadati</taxon>
        <taxon>Pseudomonadota</taxon>
        <taxon>Alphaproteobacteria</taxon>
        <taxon>Hyphomicrobiales</taxon>
        <taxon>Phyllobacteriaceae</taxon>
        <taxon>Nitratireductor</taxon>
    </lineage>
</organism>
<keyword evidence="1" id="KW-1133">Transmembrane helix</keyword>
<keyword evidence="1" id="KW-0812">Transmembrane</keyword>
<keyword evidence="1" id="KW-0472">Membrane</keyword>
<protein>
    <recommendedName>
        <fullName evidence="4">GlsB/YeaQ/YmgE family stress response membrane protein</fullName>
    </recommendedName>
</protein>
<sequence length="122" mass="12486">MNGLSEAAALWLAKAVGAVAGSAISIAYILPDGRREAAIRFGVGVVCGVVFGGAAGLKIAVELGIADRLTPGEVMLMGSAAASLCAWGGIGFVMRLLSGAAGRQTINTSERPRTEQSRIERR</sequence>
<dbReference type="Proteomes" id="UP001342418">
    <property type="component" value="Chromosome"/>
</dbReference>
<evidence type="ECO:0000256" key="1">
    <source>
        <dbReference type="SAM" id="Phobius"/>
    </source>
</evidence>
<keyword evidence="3" id="KW-1185">Reference proteome</keyword>
<feature type="transmembrane region" description="Helical" evidence="1">
    <location>
        <begin position="37"/>
        <end position="55"/>
    </location>
</feature>
<accession>A0ABY5MQ74</accession>
<dbReference type="EMBL" id="CP030941">
    <property type="protein sequence ID" value="UUP18912.1"/>
    <property type="molecule type" value="Genomic_DNA"/>
</dbReference>
<name>A0ABY5MQ74_9HYPH</name>
<dbReference type="RefSeq" id="WP_338531104.1">
    <property type="nucleotide sequence ID" value="NZ_CP030941.1"/>
</dbReference>
<evidence type="ECO:0008006" key="4">
    <source>
        <dbReference type="Google" id="ProtNLM"/>
    </source>
</evidence>
<feature type="transmembrane region" description="Helical" evidence="1">
    <location>
        <begin position="75"/>
        <end position="97"/>
    </location>
</feature>
<evidence type="ECO:0000313" key="3">
    <source>
        <dbReference type="Proteomes" id="UP001342418"/>
    </source>
</evidence>
<feature type="transmembrane region" description="Helical" evidence="1">
    <location>
        <begin position="12"/>
        <end position="30"/>
    </location>
</feature>
<evidence type="ECO:0000313" key="2">
    <source>
        <dbReference type="EMBL" id="UUP18912.1"/>
    </source>
</evidence>
<reference evidence="2 3" key="1">
    <citation type="submission" date="2018-07" db="EMBL/GenBank/DDBJ databases">
        <title>Genome sequence of Nitratireductor thuwali#1536.</title>
        <authorList>
            <person name="Michoud G."/>
            <person name="Merlino G."/>
            <person name="Sefrji F.O."/>
            <person name="Daffonchio D."/>
        </authorList>
    </citation>
    <scope>NUCLEOTIDE SEQUENCE [LARGE SCALE GENOMIC DNA]</scope>
    <source>
        <strain evidence="3">Nit1536</strain>
    </source>
</reference>
<proteinExistence type="predicted"/>